<dbReference type="Pfam" id="PF13715">
    <property type="entry name" value="CarbopepD_reg_2"/>
    <property type="match status" value="1"/>
</dbReference>
<dbReference type="SUPFAM" id="SSF49464">
    <property type="entry name" value="Carboxypeptidase regulatory domain-like"/>
    <property type="match status" value="1"/>
</dbReference>
<protein>
    <submittedName>
        <fullName evidence="11">SusC/RagA family TonB-linked outer membrane protein</fullName>
    </submittedName>
</protein>
<dbReference type="PROSITE" id="PS00018">
    <property type="entry name" value="EF_HAND_1"/>
    <property type="match status" value="1"/>
</dbReference>
<evidence type="ECO:0000256" key="1">
    <source>
        <dbReference type="ARBA" id="ARBA00004571"/>
    </source>
</evidence>
<dbReference type="PANTHER" id="PTHR30069:SF29">
    <property type="entry name" value="HEMOGLOBIN AND HEMOGLOBIN-HAPTOGLOBIN-BINDING PROTEIN 1-RELATED"/>
    <property type="match status" value="1"/>
</dbReference>
<comment type="caution">
    <text evidence="11">The sequence shown here is derived from an EMBL/GenBank/DDBJ whole genome shotgun (WGS) entry which is preliminary data.</text>
</comment>
<dbReference type="Proteomes" id="UP000660862">
    <property type="component" value="Unassembled WGS sequence"/>
</dbReference>
<dbReference type="InterPro" id="IPR023997">
    <property type="entry name" value="TonB-dep_OMP_SusC/RagA_CS"/>
</dbReference>
<dbReference type="GO" id="GO:0009279">
    <property type="term" value="C:cell outer membrane"/>
    <property type="evidence" value="ECO:0007669"/>
    <property type="project" value="UniProtKB-SubCell"/>
</dbReference>
<dbReference type="NCBIfam" id="TIGR04057">
    <property type="entry name" value="SusC_RagA_signa"/>
    <property type="match status" value="1"/>
</dbReference>
<evidence type="ECO:0000256" key="5">
    <source>
        <dbReference type="ARBA" id="ARBA00022729"/>
    </source>
</evidence>
<keyword evidence="7 8" id="KW-0998">Cell outer membrane</keyword>
<evidence type="ECO:0000313" key="12">
    <source>
        <dbReference type="Proteomes" id="UP000660862"/>
    </source>
</evidence>
<evidence type="ECO:0000256" key="2">
    <source>
        <dbReference type="ARBA" id="ARBA00022448"/>
    </source>
</evidence>
<sequence>MMKRIRLLLYGMLAAMLFIQAAYAQTKTITGKVLSSTDSLGITGVTVRVKDRNQQTVTDNEGDFSITANVGETLVFSSIGFGAKEIVINNETTQLNIFLDASSDRLDEVVVIGYGEQRRRDLTGAIASVSAEQFENERPQNIADILRNNTPGLAVGVSSSAQGGGSFEIRGNNSLRTSTDPLIVLDGVIYVGNLSDINPNDVESIDVMKDASSAAIYGARSANGVIQITTKRGKDSGKPIISFNSSIGVAQPTRYGKVYGADEFVNWRSDLMKSLNYYNPTTKDKLYLYDDPNDLPSGVTLDEWRGGLAGEPLDIWLSRLGLRPLEIENYKAGKSIDWADMIYQQALRQDHNVSLSGRANALTYFVSLGYNNNEGVVVGDQFKTIRNRINIDADVTSWLKVGINSQFARRDESNVNAGTNIQVISPWGSMYEDDGTTLRLSPVDDLVAARNPLYDRAFTDRLLDITTITSTLFAQVQLPFGISYQANYTPHFNMRRYFNHQSSEHQEWGLFGGQVDREHTENFTWQLDNLIKWSHRFNNHQLDATVLINAEKVQGWGDNLSVQEFAPSDVLGYHNVGAGGSDTRNMGSDDIYSTRDALMGRLNYAFKDRYMATVALRRDGFSAFGMRNPRAYFPTVALGWVISDERFLQSNILTYGKLRLSWGENGNSAIGIYDALSPIGISQYPYYSLETGNPYEVNRMFVERMANHELKWERTQQLNLGFDFSIKEGLLDGSIDLYRSTTLDLLVDRSLPLINSYASVTDNLGKIENRGIEFTLNAAILKRENFSWNSGFNFTVNRNKIVSLYGNMEEVLDDEGNVTGQRESDDIPNRWFIGKAIDVIWAPKVLGVWQLGEEEQAAEYGQYPGDFKLKDVDGNGVINQEDYEFQGYREPQFRWNLRQEFVFFKNLEFAFNMYAQLGYKATFNRAKNSDGFPERQNAFATEYWTPENPTNRYSRLYALTGGVPFDIYRNKSFVRLDRISLAYRFPQRYLDTVNLKSLKLFFNIQNVGFWAPDWEQTDPQAEGLYPRNYTFGVNLSL</sequence>
<dbReference type="RefSeq" id="WP_188506704.1">
    <property type="nucleotide sequence ID" value="NZ_BMER01000002.1"/>
</dbReference>
<dbReference type="InterPro" id="IPR012910">
    <property type="entry name" value="Plug_dom"/>
</dbReference>
<keyword evidence="2 8" id="KW-0813">Transport</keyword>
<keyword evidence="12" id="KW-1185">Reference proteome</keyword>
<organism evidence="11 12">
    <name type="scientific">Parapedobacter pyrenivorans</name>
    <dbReference type="NCBI Taxonomy" id="1305674"/>
    <lineage>
        <taxon>Bacteria</taxon>
        <taxon>Pseudomonadati</taxon>
        <taxon>Bacteroidota</taxon>
        <taxon>Sphingobacteriia</taxon>
        <taxon>Sphingobacteriales</taxon>
        <taxon>Sphingobacteriaceae</taxon>
        <taxon>Parapedobacter</taxon>
    </lineage>
</organism>
<reference evidence="11" key="2">
    <citation type="submission" date="2020-09" db="EMBL/GenBank/DDBJ databases">
        <authorList>
            <person name="Sun Q."/>
            <person name="Zhou Y."/>
        </authorList>
    </citation>
    <scope>NUCLEOTIDE SEQUENCE</scope>
    <source>
        <strain evidence="11">CGMCC 1.12195</strain>
    </source>
</reference>
<evidence type="ECO:0000259" key="10">
    <source>
        <dbReference type="Pfam" id="PF07715"/>
    </source>
</evidence>
<dbReference type="Gene3D" id="2.170.130.10">
    <property type="entry name" value="TonB-dependent receptor, plug domain"/>
    <property type="match status" value="1"/>
</dbReference>
<keyword evidence="3 8" id="KW-1134">Transmembrane beta strand</keyword>
<dbReference type="InterPro" id="IPR023996">
    <property type="entry name" value="TonB-dep_OMP_SusC/RagA"/>
</dbReference>
<evidence type="ECO:0000256" key="4">
    <source>
        <dbReference type="ARBA" id="ARBA00022692"/>
    </source>
</evidence>
<feature type="domain" description="TonB-dependent receptor plug" evidence="10">
    <location>
        <begin position="119"/>
        <end position="225"/>
    </location>
</feature>
<dbReference type="AlphaFoldDB" id="A0A917HVF2"/>
<name>A0A917HVF2_9SPHI</name>
<evidence type="ECO:0000256" key="9">
    <source>
        <dbReference type="SAM" id="SignalP"/>
    </source>
</evidence>
<dbReference type="SUPFAM" id="SSF56935">
    <property type="entry name" value="Porins"/>
    <property type="match status" value="1"/>
</dbReference>
<feature type="chain" id="PRO_5037573358" evidence="9">
    <location>
        <begin position="25"/>
        <end position="1037"/>
    </location>
</feature>
<evidence type="ECO:0000256" key="6">
    <source>
        <dbReference type="ARBA" id="ARBA00023136"/>
    </source>
</evidence>
<dbReference type="Pfam" id="PF07715">
    <property type="entry name" value="Plug"/>
    <property type="match status" value="1"/>
</dbReference>
<gene>
    <name evidence="11" type="ORF">GCM10007415_28620</name>
</gene>
<dbReference type="InterPro" id="IPR037066">
    <property type="entry name" value="Plug_dom_sf"/>
</dbReference>
<accession>A0A917HVF2</accession>
<reference evidence="11" key="1">
    <citation type="journal article" date="2014" name="Int. J. Syst. Evol. Microbiol.">
        <title>Complete genome sequence of Corynebacterium casei LMG S-19264T (=DSM 44701T), isolated from a smear-ripened cheese.</title>
        <authorList>
            <consortium name="US DOE Joint Genome Institute (JGI-PGF)"/>
            <person name="Walter F."/>
            <person name="Albersmeier A."/>
            <person name="Kalinowski J."/>
            <person name="Ruckert C."/>
        </authorList>
    </citation>
    <scope>NUCLEOTIDE SEQUENCE</scope>
    <source>
        <strain evidence="11">CGMCC 1.12195</strain>
    </source>
</reference>
<proteinExistence type="inferred from homology"/>
<dbReference type="Gene3D" id="2.60.40.1120">
    <property type="entry name" value="Carboxypeptidase-like, regulatory domain"/>
    <property type="match status" value="1"/>
</dbReference>
<dbReference type="Gene3D" id="2.40.170.20">
    <property type="entry name" value="TonB-dependent receptor, beta-barrel domain"/>
    <property type="match status" value="1"/>
</dbReference>
<feature type="signal peptide" evidence="9">
    <location>
        <begin position="1"/>
        <end position="24"/>
    </location>
</feature>
<dbReference type="InterPro" id="IPR008969">
    <property type="entry name" value="CarboxyPept-like_regulatory"/>
</dbReference>
<keyword evidence="4 8" id="KW-0812">Transmembrane</keyword>
<evidence type="ECO:0000256" key="3">
    <source>
        <dbReference type="ARBA" id="ARBA00022452"/>
    </source>
</evidence>
<dbReference type="EMBL" id="BMER01000002">
    <property type="protein sequence ID" value="GGG92148.1"/>
    <property type="molecule type" value="Genomic_DNA"/>
</dbReference>
<keyword evidence="5 9" id="KW-0732">Signal</keyword>
<evidence type="ECO:0000313" key="11">
    <source>
        <dbReference type="EMBL" id="GGG92148.1"/>
    </source>
</evidence>
<dbReference type="PROSITE" id="PS52016">
    <property type="entry name" value="TONB_DEPENDENT_REC_3"/>
    <property type="match status" value="1"/>
</dbReference>
<keyword evidence="6 8" id="KW-0472">Membrane</keyword>
<evidence type="ECO:0000256" key="8">
    <source>
        <dbReference type="PROSITE-ProRule" id="PRU01360"/>
    </source>
</evidence>
<comment type="subcellular location">
    <subcellularLocation>
        <location evidence="1 8">Cell outer membrane</location>
        <topology evidence="1 8">Multi-pass membrane protein</topology>
    </subcellularLocation>
</comment>
<dbReference type="GO" id="GO:0044718">
    <property type="term" value="P:siderophore transmembrane transport"/>
    <property type="evidence" value="ECO:0007669"/>
    <property type="project" value="TreeGrafter"/>
</dbReference>
<dbReference type="InterPro" id="IPR039426">
    <property type="entry name" value="TonB-dep_rcpt-like"/>
</dbReference>
<dbReference type="GO" id="GO:0015344">
    <property type="term" value="F:siderophore uptake transmembrane transporter activity"/>
    <property type="evidence" value="ECO:0007669"/>
    <property type="project" value="TreeGrafter"/>
</dbReference>
<dbReference type="NCBIfam" id="TIGR04056">
    <property type="entry name" value="OMP_RagA_SusC"/>
    <property type="match status" value="1"/>
</dbReference>
<comment type="similarity">
    <text evidence="8">Belongs to the TonB-dependent receptor family.</text>
</comment>
<dbReference type="InterPro" id="IPR036942">
    <property type="entry name" value="Beta-barrel_TonB_sf"/>
</dbReference>
<dbReference type="InterPro" id="IPR018247">
    <property type="entry name" value="EF_Hand_1_Ca_BS"/>
</dbReference>
<evidence type="ECO:0000256" key="7">
    <source>
        <dbReference type="ARBA" id="ARBA00023237"/>
    </source>
</evidence>
<dbReference type="PANTHER" id="PTHR30069">
    <property type="entry name" value="TONB-DEPENDENT OUTER MEMBRANE RECEPTOR"/>
    <property type="match status" value="1"/>
</dbReference>